<dbReference type="InterPro" id="IPR011009">
    <property type="entry name" value="Kinase-like_dom_sf"/>
</dbReference>
<feature type="compositionally biased region" description="Polar residues" evidence="7">
    <location>
        <begin position="111"/>
        <end position="122"/>
    </location>
</feature>
<reference evidence="10 11" key="1">
    <citation type="submission" date="2024-04" db="EMBL/GenBank/DDBJ databases">
        <title>Complete genome sequence of Fusarium acuminatum.</title>
        <authorList>
            <person name="Lan B."/>
        </authorList>
    </citation>
    <scope>NUCLEOTIDE SEQUENCE [LARGE SCALE GENOMIC DNA]</scope>
    <source>
        <strain evidence="10">1A</strain>
    </source>
</reference>
<evidence type="ECO:0000259" key="9">
    <source>
        <dbReference type="PROSITE" id="PS51158"/>
    </source>
</evidence>
<dbReference type="Gene3D" id="3.20.200.10">
    <property type="entry name" value="MHCK/EF2 kinase"/>
    <property type="match status" value="1"/>
</dbReference>
<feature type="domain" description="VWFA" evidence="8">
    <location>
        <begin position="162"/>
        <end position="378"/>
    </location>
</feature>
<evidence type="ECO:0000313" key="10">
    <source>
        <dbReference type="EMBL" id="WZH39155.1"/>
    </source>
</evidence>
<dbReference type="CDD" id="cd00198">
    <property type="entry name" value="vWFA"/>
    <property type="match status" value="1"/>
</dbReference>
<proteinExistence type="predicted"/>
<dbReference type="SUPFAM" id="SSF56112">
    <property type="entry name" value="Protein kinase-like (PK-like)"/>
    <property type="match status" value="1"/>
</dbReference>
<feature type="region of interest" description="Disordered" evidence="7">
    <location>
        <begin position="39"/>
        <end position="63"/>
    </location>
</feature>
<dbReference type="SMART" id="SM00811">
    <property type="entry name" value="Alpha_kinase"/>
    <property type="match status" value="1"/>
</dbReference>
<dbReference type="InterPro" id="IPR056861">
    <property type="entry name" value="HMCN1-like_VWA"/>
</dbReference>
<organism evidence="10 11">
    <name type="scientific">Fusarium acuminatum</name>
    <dbReference type="NCBI Taxonomy" id="5515"/>
    <lineage>
        <taxon>Eukaryota</taxon>
        <taxon>Fungi</taxon>
        <taxon>Dikarya</taxon>
        <taxon>Ascomycota</taxon>
        <taxon>Pezizomycotina</taxon>
        <taxon>Sordariomycetes</taxon>
        <taxon>Hypocreomycetidae</taxon>
        <taxon>Hypocreales</taxon>
        <taxon>Nectriaceae</taxon>
        <taxon>Fusarium</taxon>
        <taxon>Fusarium tricinctum species complex</taxon>
    </lineage>
</organism>
<evidence type="ECO:0000256" key="1">
    <source>
        <dbReference type="ARBA" id="ARBA00004613"/>
    </source>
</evidence>
<dbReference type="PANTHER" id="PTHR47763:SF4">
    <property type="entry name" value="ALPHA-PROTEIN KINASE VWKA"/>
    <property type="match status" value="1"/>
</dbReference>
<dbReference type="SUPFAM" id="SSF53300">
    <property type="entry name" value="vWA-like"/>
    <property type="match status" value="1"/>
</dbReference>
<keyword evidence="5" id="KW-0732">Signal</keyword>
<keyword evidence="3" id="KW-0723">Serine/threonine-protein kinase</keyword>
<gene>
    <name evidence="10" type="ORF">QYS62_000063</name>
</gene>
<dbReference type="Proteomes" id="UP001489902">
    <property type="component" value="Chromosome 1"/>
</dbReference>
<dbReference type="Pfam" id="PF25106">
    <property type="entry name" value="VWA_4"/>
    <property type="match status" value="1"/>
</dbReference>
<feature type="domain" description="Alpha-type protein kinase" evidence="9">
    <location>
        <begin position="473"/>
        <end position="691"/>
    </location>
</feature>
<evidence type="ECO:0000313" key="11">
    <source>
        <dbReference type="Proteomes" id="UP001489902"/>
    </source>
</evidence>
<dbReference type="InterPro" id="IPR052969">
    <property type="entry name" value="Thr-specific_kinase-like"/>
</dbReference>
<evidence type="ECO:0000259" key="8">
    <source>
        <dbReference type="PROSITE" id="PS50234"/>
    </source>
</evidence>
<evidence type="ECO:0000256" key="7">
    <source>
        <dbReference type="SAM" id="MobiDB-lite"/>
    </source>
</evidence>
<name>A0ABZ2WFL3_9HYPO</name>
<sequence length="819" mass="90647">MGSSTDRSASHTRANVSPYKGGISKEVDDPLQAFMAEATKASRVSSKSSASSSGGITSSRLSANRGSSLADSLLRASIASDASSSYGPASSYIRTNESVNAPSSSSFTSSAQNTTRFKDPTSNSVAYTKNQISVLKSNISRANAAIPSRVDHNLFRRACSVDVLFLIDTTYSMQWYIQETKNEIRSIIREVKEAFLNEANVRIAIVAYKDHNNDQNIEFLDFNDSVDEVHSFLTNLDLGSGADIPEDVLGGIQKAINASWKQDSRCLIHVADAPPHGESLHDLGESYDHYYKTGSEPHGLTHHSLIRQLVELKVNYALLRINKSTDRMAFEFSKVYNENPVEANMKLHQNNIYKTAAVESRLSPKSRATGGGPLFNELQLGAGYNALKHLVIRTIKSSISQTASHLSVALGRKATPGMSGKPALSAIQEFSINGITGDRKIILETARPRWDDDKWLTEKLSFVGFCIDLGVHRADTLDAMMDKDENIKIEFVKLDIAARPIPFAEGGLRVATYARPSATTSRFVLKSFKNADPSLVTLVEDMRIQAFCKAFAVEFNGLVRPLKPIDFVTTICLQNRLMNSDPAVSMSLEPFIEGEYVKYNSNGPYVMEDEDNTFNEVAQAFSHFTFERSWGQFLVSDLQGVDNILTDPGMQTADPDRFKVAGTNIGQDGIKFFFALHRCKRTCRLLGLLSTKEMVISGNFTFREKWPAMDPTGCCSNKLCRRIIRLEIAKRSTAYPGCNWCNTCFPQLKSTEAMVACTAQGLEHMFQVSRFYHESQGETTPSVCKRHRENDSTKTAVVGGGLWNSIKSTKKTEISGRYW</sequence>
<evidence type="ECO:0000256" key="2">
    <source>
        <dbReference type="ARBA" id="ARBA00022525"/>
    </source>
</evidence>
<dbReference type="InterPro" id="IPR002035">
    <property type="entry name" value="VWF_A"/>
</dbReference>
<dbReference type="Gene3D" id="3.40.50.410">
    <property type="entry name" value="von Willebrand factor, type A domain"/>
    <property type="match status" value="1"/>
</dbReference>
<dbReference type="PROSITE" id="PS50234">
    <property type="entry name" value="VWFA"/>
    <property type="match status" value="1"/>
</dbReference>
<dbReference type="InterPro" id="IPR004166">
    <property type="entry name" value="a-kinase_dom"/>
</dbReference>
<evidence type="ECO:0000256" key="3">
    <source>
        <dbReference type="ARBA" id="ARBA00022527"/>
    </source>
</evidence>
<feature type="region of interest" description="Disordered" evidence="7">
    <location>
        <begin position="1"/>
        <end position="25"/>
    </location>
</feature>
<feature type="compositionally biased region" description="Polar residues" evidence="7">
    <location>
        <begin position="1"/>
        <end position="15"/>
    </location>
</feature>
<keyword evidence="4" id="KW-0808">Transferase</keyword>
<keyword evidence="6" id="KW-0418">Kinase</keyword>
<comment type="subcellular location">
    <subcellularLocation>
        <location evidence="1">Secreted</location>
    </subcellularLocation>
</comment>
<dbReference type="PANTHER" id="PTHR47763">
    <property type="entry name" value="ALPHA-PROTEIN KINASE VWKA"/>
    <property type="match status" value="1"/>
</dbReference>
<dbReference type="Pfam" id="PF02816">
    <property type="entry name" value="Alpha_kinase"/>
    <property type="match status" value="1"/>
</dbReference>
<keyword evidence="11" id="KW-1185">Reference proteome</keyword>
<dbReference type="EMBL" id="CP151260">
    <property type="protein sequence ID" value="WZH39155.1"/>
    <property type="molecule type" value="Genomic_DNA"/>
</dbReference>
<evidence type="ECO:0000256" key="5">
    <source>
        <dbReference type="ARBA" id="ARBA00022729"/>
    </source>
</evidence>
<dbReference type="PROSITE" id="PS51158">
    <property type="entry name" value="ALPHA_KINASE"/>
    <property type="match status" value="1"/>
</dbReference>
<evidence type="ECO:0008006" key="12">
    <source>
        <dbReference type="Google" id="ProtNLM"/>
    </source>
</evidence>
<keyword evidence="2" id="KW-0964">Secreted</keyword>
<feature type="region of interest" description="Disordered" evidence="7">
    <location>
        <begin position="98"/>
        <end position="122"/>
    </location>
</feature>
<dbReference type="CDD" id="cd04515">
    <property type="entry name" value="Alpha_kinase"/>
    <property type="match status" value="1"/>
</dbReference>
<accession>A0ABZ2WFL3</accession>
<protein>
    <recommendedName>
        <fullName evidence="12">Protein kinase</fullName>
    </recommendedName>
</protein>
<evidence type="ECO:0000256" key="6">
    <source>
        <dbReference type="ARBA" id="ARBA00022777"/>
    </source>
</evidence>
<dbReference type="Gene3D" id="3.30.200.20">
    <property type="entry name" value="Phosphorylase Kinase, domain 1"/>
    <property type="match status" value="1"/>
</dbReference>
<dbReference type="InterPro" id="IPR036465">
    <property type="entry name" value="vWFA_dom_sf"/>
</dbReference>
<evidence type="ECO:0000256" key="4">
    <source>
        <dbReference type="ARBA" id="ARBA00022679"/>
    </source>
</evidence>